<gene>
    <name evidence="1" type="ORF">GCM10009433_02360</name>
</gene>
<dbReference type="Proteomes" id="UP001500185">
    <property type="component" value="Unassembled WGS sequence"/>
</dbReference>
<comment type="caution">
    <text evidence="1">The sequence shown here is derived from an EMBL/GenBank/DDBJ whole genome shotgun (WGS) entry which is preliminary data.</text>
</comment>
<keyword evidence="2" id="KW-1185">Reference proteome</keyword>
<proteinExistence type="predicted"/>
<sequence length="312" mass="37578">MLIEDTKYDNNEERKDHLSEKFEVKFDKNSNILKHIVYSKVLNKPFKITTYDDQNRILKVEIYKGNGNGEALIQYFRDGLKKPDSIKIFSLDMVERRKYINYFKNKLVIRRDLIENDILRFYRLYKYDSKNHLTKELNINTENGFGVKNKLGGNTTIKLNSNDSTLYNTKIIGDTIIKKRETYEGLLVTDKTYKDENLEFKIQEQTSRQSGLTFQTRAHYKWKDSIKIEHKYYKDDNAIKSYFQTYIYEDKIVSKWVDSRMMKNGESEKSDVIYIKTIYDKNENWINKTYFRNDLIKRKIGRKIEYYCQDSY</sequence>
<reference evidence="1 2" key="1">
    <citation type="journal article" date="2019" name="Int. J. Syst. Evol. Microbiol.">
        <title>The Global Catalogue of Microorganisms (GCM) 10K type strain sequencing project: providing services to taxonomists for standard genome sequencing and annotation.</title>
        <authorList>
            <consortium name="The Broad Institute Genomics Platform"/>
            <consortium name="The Broad Institute Genome Sequencing Center for Infectious Disease"/>
            <person name="Wu L."/>
            <person name="Ma J."/>
        </authorList>
    </citation>
    <scope>NUCLEOTIDE SEQUENCE [LARGE SCALE GENOMIC DNA]</scope>
    <source>
        <strain evidence="1 2">JCM 16231</strain>
    </source>
</reference>
<organism evidence="1 2">
    <name type="scientific">Psychroflexus lacisalsi</name>
    <dbReference type="NCBI Taxonomy" id="503928"/>
    <lineage>
        <taxon>Bacteria</taxon>
        <taxon>Pseudomonadati</taxon>
        <taxon>Bacteroidota</taxon>
        <taxon>Flavobacteriia</taxon>
        <taxon>Flavobacteriales</taxon>
        <taxon>Flavobacteriaceae</taxon>
        <taxon>Psychroflexus</taxon>
    </lineage>
</organism>
<evidence type="ECO:0000313" key="2">
    <source>
        <dbReference type="Proteomes" id="UP001500185"/>
    </source>
</evidence>
<evidence type="ECO:0008006" key="3">
    <source>
        <dbReference type="Google" id="ProtNLM"/>
    </source>
</evidence>
<dbReference type="EMBL" id="BAAAGG010000002">
    <property type="protein sequence ID" value="GAA0751872.1"/>
    <property type="molecule type" value="Genomic_DNA"/>
</dbReference>
<accession>A0ABN1K159</accession>
<protein>
    <recommendedName>
        <fullName evidence="3">YD repeat-containing protein</fullName>
    </recommendedName>
</protein>
<evidence type="ECO:0000313" key="1">
    <source>
        <dbReference type="EMBL" id="GAA0751872.1"/>
    </source>
</evidence>
<name>A0ABN1K159_9FLAO</name>